<dbReference type="AlphaFoldDB" id="A0AAD2AF84"/>
<sequence>MEDGIMQESQLLRPKPFLSHPIPECSCTTVKTSENLHPGMNSNLHVPFGGQDECPNWMVQATKTGGTQESTDEETETQEDEIDSGQEESDGSGEADTIPSVELDEEMDPDD</sequence>
<evidence type="ECO:0000313" key="2">
    <source>
        <dbReference type="EMBL" id="CAI9787052.1"/>
    </source>
</evidence>
<evidence type="ECO:0000256" key="1">
    <source>
        <dbReference type="SAM" id="MobiDB-lite"/>
    </source>
</evidence>
<dbReference type="EMBL" id="OU503058">
    <property type="protein sequence ID" value="CAI9787052.1"/>
    <property type="molecule type" value="Genomic_DNA"/>
</dbReference>
<feature type="region of interest" description="Disordered" evidence="1">
    <location>
        <begin position="1"/>
        <end position="22"/>
    </location>
</feature>
<feature type="compositionally biased region" description="Acidic residues" evidence="1">
    <location>
        <begin position="70"/>
        <end position="93"/>
    </location>
</feature>
<dbReference type="Proteomes" id="UP000834106">
    <property type="component" value="Chromosome 23"/>
</dbReference>
<feature type="region of interest" description="Disordered" evidence="1">
    <location>
        <begin position="55"/>
        <end position="111"/>
    </location>
</feature>
<evidence type="ECO:0000313" key="3">
    <source>
        <dbReference type="Proteomes" id="UP000834106"/>
    </source>
</evidence>
<protein>
    <submittedName>
        <fullName evidence="2">Uncharacterized protein</fullName>
    </submittedName>
</protein>
<gene>
    <name evidence="2" type="ORF">FPE_LOCUS34482</name>
</gene>
<proteinExistence type="predicted"/>
<feature type="compositionally biased region" description="Acidic residues" evidence="1">
    <location>
        <begin position="102"/>
        <end position="111"/>
    </location>
</feature>
<name>A0AAD2AF84_9LAMI</name>
<organism evidence="2 3">
    <name type="scientific">Fraxinus pennsylvanica</name>
    <dbReference type="NCBI Taxonomy" id="56036"/>
    <lineage>
        <taxon>Eukaryota</taxon>
        <taxon>Viridiplantae</taxon>
        <taxon>Streptophyta</taxon>
        <taxon>Embryophyta</taxon>
        <taxon>Tracheophyta</taxon>
        <taxon>Spermatophyta</taxon>
        <taxon>Magnoliopsida</taxon>
        <taxon>eudicotyledons</taxon>
        <taxon>Gunneridae</taxon>
        <taxon>Pentapetalae</taxon>
        <taxon>asterids</taxon>
        <taxon>lamiids</taxon>
        <taxon>Lamiales</taxon>
        <taxon>Oleaceae</taxon>
        <taxon>Oleeae</taxon>
        <taxon>Fraxinus</taxon>
    </lineage>
</organism>
<keyword evidence="3" id="KW-1185">Reference proteome</keyword>
<accession>A0AAD2AF84</accession>
<reference evidence="2" key="1">
    <citation type="submission" date="2023-05" db="EMBL/GenBank/DDBJ databases">
        <authorList>
            <person name="Huff M."/>
        </authorList>
    </citation>
    <scope>NUCLEOTIDE SEQUENCE</scope>
</reference>